<evidence type="ECO:0000313" key="3">
    <source>
        <dbReference type="Proteomes" id="UP001321421"/>
    </source>
</evidence>
<dbReference type="Proteomes" id="UP001321421">
    <property type="component" value="Chromosome"/>
</dbReference>
<gene>
    <name evidence="2" type="ORF">GCM10025872_21150</name>
</gene>
<evidence type="ECO:0000313" key="2">
    <source>
        <dbReference type="EMBL" id="BDZ58458.1"/>
    </source>
</evidence>
<accession>A0ABN6YRR5</accession>
<keyword evidence="3" id="KW-1185">Reference proteome</keyword>
<protein>
    <submittedName>
        <fullName evidence="2">Uncharacterized protein</fullName>
    </submittedName>
</protein>
<proteinExistence type="predicted"/>
<sequence>MILVKLTAALPALALAATAALAGCGTSGAGGPGAGDGDRPTVVTAAYPWTCSSAPSAVST</sequence>
<keyword evidence="1" id="KW-0732">Signal</keyword>
<name>A0ABN6YRR5_9MICO</name>
<reference evidence="3" key="1">
    <citation type="journal article" date="2019" name="Int. J. Syst. Evol. Microbiol.">
        <title>The Global Catalogue of Microorganisms (GCM) 10K type strain sequencing project: providing services to taxonomists for standard genome sequencing and annotation.</title>
        <authorList>
            <consortium name="The Broad Institute Genomics Platform"/>
            <consortium name="The Broad Institute Genome Sequencing Center for Infectious Disease"/>
            <person name="Wu L."/>
            <person name="Ma J."/>
        </authorList>
    </citation>
    <scope>NUCLEOTIDE SEQUENCE [LARGE SCALE GENOMIC DNA]</scope>
    <source>
        <strain evidence="3">NBRC 110608</strain>
    </source>
</reference>
<dbReference type="PROSITE" id="PS51257">
    <property type="entry name" value="PROKAR_LIPOPROTEIN"/>
    <property type="match status" value="1"/>
</dbReference>
<dbReference type="EMBL" id="AP027735">
    <property type="protein sequence ID" value="BDZ58458.1"/>
    <property type="molecule type" value="Genomic_DNA"/>
</dbReference>
<feature type="chain" id="PRO_5045193775" evidence="1">
    <location>
        <begin position="23"/>
        <end position="60"/>
    </location>
</feature>
<evidence type="ECO:0000256" key="1">
    <source>
        <dbReference type="SAM" id="SignalP"/>
    </source>
</evidence>
<feature type="signal peptide" evidence="1">
    <location>
        <begin position="1"/>
        <end position="22"/>
    </location>
</feature>
<organism evidence="2 3">
    <name type="scientific">Barrientosiimonas endolithica</name>
    <dbReference type="NCBI Taxonomy" id="1535208"/>
    <lineage>
        <taxon>Bacteria</taxon>
        <taxon>Bacillati</taxon>
        <taxon>Actinomycetota</taxon>
        <taxon>Actinomycetes</taxon>
        <taxon>Micrococcales</taxon>
        <taxon>Dermacoccaceae</taxon>
        <taxon>Barrientosiimonas</taxon>
    </lineage>
</organism>